<gene>
    <name evidence="1" type="ORF">BV25DRAFT_1915297</name>
</gene>
<protein>
    <submittedName>
        <fullName evidence="1">Uncharacterized protein</fullName>
    </submittedName>
</protein>
<dbReference type="Proteomes" id="UP000814140">
    <property type="component" value="Unassembled WGS sequence"/>
</dbReference>
<sequence>MPYSLSLNRLSIQSDAPLIQHGHSRSSSTSYDLKETPSSPISFVTPFDTILPSPHTRRCLVWVYDHPEQKPLRTGDLVQRSFRGRDEEAVVKEFLGRDKRRAVFRMEHSDRRYFHGFAIILVPMHLSIIPLRHILRSFCIVQALDAYDDVRLAVSKPHSWFWSSVARNTAQVARDLHLNPLTKIEYPLEFNAAVEVEEE</sequence>
<keyword evidence="2" id="KW-1185">Reference proteome</keyword>
<accession>A0ACB8T3Y7</accession>
<comment type="caution">
    <text evidence="1">The sequence shown here is derived from an EMBL/GenBank/DDBJ whole genome shotgun (WGS) entry which is preliminary data.</text>
</comment>
<reference evidence="1" key="1">
    <citation type="submission" date="2021-03" db="EMBL/GenBank/DDBJ databases">
        <authorList>
            <consortium name="DOE Joint Genome Institute"/>
            <person name="Ahrendt S."/>
            <person name="Looney B.P."/>
            <person name="Miyauchi S."/>
            <person name="Morin E."/>
            <person name="Drula E."/>
            <person name="Courty P.E."/>
            <person name="Chicoki N."/>
            <person name="Fauchery L."/>
            <person name="Kohler A."/>
            <person name="Kuo A."/>
            <person name="Labutti K."/>
            <person name="Pangilinan J."/>
            <person name="Lipzen A."/>
            <person name="Riley R."/>
            <person name="Andreopoulos W."/>
            <person name="He G."/>
            <person name="Johnson J."/>
            <person name="Barry K.W."/>
            <person name="Grigoriev I.V."/>
            <person name="Nagy L."/>
            <person name="Hibbett D."/>
            <person name="Henrissat B."/>
            <person name="Matheny P.B."/>
            <person name="Labbe J."/>
            <person name="Martin F."/>
        </authorList>
    </citation>
    <scope>NUCLEOTIDE SEQUENCE</scope>
    <source>
        <strain evidence="1">HHB10654</strain>
    </source>
</reference>
<evidence type="ECO:0000313" key="1">
    <source>
        <dbReference type="EMBL" id="KAI0063389.1"/>
    </source>
</evidence>
<organism evidence="1 2">
    <name type="scientific">Artomyces pyxidatus</name>
    <dbReference type="NCBI Taxonomy" id="48021"/>
    <lineage>
        <taxon>Eukaryota</taxon>
        <taxon>Fungi</taxon>
        <taxon>Dikarya</taxon>
        <taxon>Basidiomycota</taxon>
        <taxon>Agaricomycotina</taxon>
        <taxon>Agaricomycetes</taxon>
        <taxon>Russulales</taxon>
        <taxon>Auriscalpiaceae</taxon>
        <taxon>Artomyces</taxon>
    </lineage>
</organism>
<dbReference type="EMBL" id="MU277203">
    <property type="protein sequence ID" value="KAI0063389.1"/>
    <property type="molecule type" value="Genomic_DNA"/>
</dbReference>
<evidence type="ECO:0000313" key="2">
    <source>
        <dbReference type="Proteomes" id="UP000814140"/>
    </source>
</evidence>
<name>A0ACB8T3Y7_9AGAM</name>
<reference evidence="1" key="2">
    <citation type="journal article" date="2022" name="New Phytol.">
        <title>Evolutionary transition to the ectomycorrhizal habit in the genomes of a hyperdiverse lineage of mushroom-forming fungi.</title>
        <authorList>
            <person name="Looney B."/>
            <person name="Miyauchi S."/>
            <person name="Morin E."/>
            <person name="Drula E."/>
            <person name="Courty P.E."/>
            <person name="Kohler A."/>
            <person name="Kuo A."/>
            <person name="LaButti K."/>
            <person name="Pangilinan J."/>
            <person name="Lipzen A."/>
            <person name="Riley R."/>
            <person name="Andreopoulos W."/>
            <person name="He G."/>
            <person name="Johnson J."/>
            <person name="Nolan M."/>
            <person name="Tritt A."/>
            <person name="Barry K.W."/>
            <person name="Grigoriev I.V."/>
            <person name="Nagy L.G."/>
            <person name="Hibbett D."/>
            <person name="Henrissat B."/>
            <person name="Matheny P.B."/>
            <person name="Labbe J."/>
            <person name="Martin F.M."/>
        </authorList>
    </citation>
    <scope>NUCLEOTIDE SEQUENCE</scope>
    <source>
        <strain evidence="1">HHB10654</strain>
    </source>
</reference>
<proteinExistence type="predicted"/>